<feature type="domain" description="Glycosyl transferase family 25" evidence="1">
    <location>
        <begin position="3"/>
        <end position="166"/>
    </location>
</feature>
<evidence type="ECO:0000313" key="3">
    <source>
        <dbReference type="Proteomes" id="UP001604002"/>
    </source>
</evidence>
<protein>
    <submittedName>
        <fullName evidence="2">Glycosyltransferase family 25 protein</fullName>
    </submittedName>
</protein>
<reference evidence="2 3" key="1">
    <citation type="submission" date="2024-02" db="EMBL/GenBank/DDBJ databases">
        <title>Expansion and revision of Xanthobacter and proposal of Roseixanthobacter gen. nov.</title>
        <authorList>
            <person name="Soltysiak M.P.M."/>
            <person name="Jalihal A."/>
            <person name="Ory A."/>
            <person name="Chrisophersen C."/>
            <person name="Lee A.D."/>
            <person name="Boulton J."/>
            <person name="Springer M."/>
        </authorList>
    </citation>
    <scope>NUCLEOTIDE SEQUENCE [LARGE SCALE GENOMIC DNA]</scope>
    <source>
        <strain evidence="2 3">23A</strain>
    </source>
</reference>
<comment type="caution">
    <text evidence="2">The sequence shown here is derived from an EMBL/GenBank/DDBJ whole genome shotgun (WGS) entry which is preliminary data.</text>
</comment>
<keyword evidence="3" id="KW-1185">Reference proteome</keyword>
<dbReference type="RefSeq" id="WP_393992887.1">
    <property type="nucleotide sequence ID" value="NZ_JBAFVH010000007.1"/>
</dbReference>
<dbReference type="Pfam" id="PF01755">
    <property type="entry name" value="Glyco_transf_25"/>
    <property type="match status" value="1"/>
</dbReference>
<dbReference type="InterPro" id="IPR002654">
    <property type="entry name" value="Glyco_trans_25"/>
</dbReference>
<gene>
    <name evidence="2" type="ORF">V5F32_12870</name>
</gene>
<dbReference type="CDD" id="cd06532">
    <property type="entry name" value="Glyco_transf_25"/>
    <property type="match status" value="1"/>
</dbReference>
<name>A0ABW6ZWF1_9HYPH</name>
<dbReference type="Proteomes" id="UP001604002">
    <property type="component" value="Unassembled WGS sequence"/>
</dbReference>
<organism evidence="2 3">
    <name type="scientific">Xanthobacter oligotrophicus</name>
    <dbReference type="NCBI Taxonomy" id="2607286"/>
    <lineage>
        <taxon>Bacteria</taxon>
        <taxon>Pseudomonadati</taxon>
        <taxon>Pseudomonadota</taxon>
        <taxon>Alphaproteobacteria</taxon>
        <taxon>Hyphomicrobiales</taxon>
        <taxon>Xanthobacteraceae</taxon>
        <taxon>Xanthobacter</taxon>
    </lineage>
</organism>
<proteinExistence type="predicted"/>
<evidence type="ECO:0000259" key="1">
    <source>
        <dbReference type="Pfam" id="PF01755"/>
    </source>
</evidence>
<dbReference type="EMBL" id="JBAFVH010000007">
    <property type="protein sequence ID" value="MFG1373060.1"/>
    <property type="molecule type" value="Genomic_DNA"/>
</dbReference>
<accession>A0ABW6ZWF1</accession>
<sequence>MLILVINLARRPDRLAFMRSQLDALGLAFERIAAIDGQQEDVGPGTDLITPVEIACALSHRKAWQRFLASGEPLCLVLEDDVLIAPQAKLLLDAPHRLPRDADIVRLETGLQRSLLGRARRCGLAGHRAHLLHSRHHGSAAYVITRAFAERAVRDMTAFAEPIDDILFAVNSPNHFPSVRYQMRPGLCLQAEFYHPSRKADIARSDLEPDRFLRWSPPPPVQRVKVKRSVLEKCLREVGRWRRRCAAAAGTLYERLIVGRAWRVIPFSGTVLPVAAVALSVPDTQETGVPAPAKH</sequence>
<evidence type="ECO:0000313" key="2">
    <source>
        <dbReference type="EMBL" id="MFG1373060.1"/>
    </source>
</evidence>